<dbReference type="InterPro" id="IPR024983">
    <property type="entry name" value="CHAT_dom"/>
</dbReference>
<protein>
    <recommendedName>
        <fullName evidence="1">CHAT domain-containing protein</fullName>
    </recommendedName>
</protein>
<feature type="domain" description="CHAT" evidence="1">
    <location>
        <begin position="695"/>
        <end position="970"/>
    </location>
</feature>
<evidence type="ECO:0000313" key="2">
    <source>
        <dbReference type="EMBL" id="PHN01565.1"/>
    </source>
</evidence>
<dbReference type="Gene3D" id="1.25.40.10">
    <property type="entry name" value="Tetratricopeptide repeat domain"/>
    <property type="match status" value="1"/>
</dbReference>
<gene>
    <name evidence="2" type="ORF">CRP01_36300</name>
</gene>
<dbReference type="Proteomes" id="UP000223913">
    <property type="component" value="Unassembled WGS sequence"/>
</dbReference>
<organism evidence="2 3">
    <name type="scientific">Flavilitoribacter nigricans (strain ATCC 23147 / DSM 23189 / NBRC 102662 / NCIMB 1420 / SS-2)</name>
    <name type="common">Lewinella nigricans</name>
    <dbReference type="NCBI Taxonomy" id="1122177"/>
    <lineage>
        <taxon>Bacteria</taxon>
        <taxon>Pseudomonadati</taxon>
        <taxon>Bacteroidota</taxon>
        <taxon>Saprospiria</taxon>
        <taxon>Saprospirales</taxon>
        <taxon>Lewinellaceae</taxon>
        <taxon>Flavilitoribacter</taxon>
    </lineage>
</organism>
<reference evidence="2 3" key="1">
    <citation type="submission" date="2017-10" db="EMBL/GenBank/DDBJ databases">
        <title>The draft genome sequence of Lewinella nigricans NBRC 102662.</title>
        <authorList>
            <person name="Wang K."/>
        </authorList>
    </citation>
    <scope>NUCLEOTIDE SEQUENCE [LARGE SCALE GENOMIC DNA]</scope>
    <source>
        <strain evidence="2 3">NBRC 102662</strain>
    </source>
</reference>
<evidence type="ECO:0000259" key="1">
    <source>
        <dbReference type="Pfam" id="PF12770"/>
    </source>
</evidence>
<dbReference type="OrthoDB" id="9771112at2"/>
<comment type="caution">
    <text evidence="2">The sequence shown here is derived from an EMBL/GenBank/DDBJ whole genome shotgun (WGS) entry which is preliminary data.</text>
</comment>
<proteinExistence type="predicted"/>
<dbReference type="Pfam" id="PF12770">
    <property type="entry name" value="CHAT"/>
    <property type="match status" value="1"/>
</dbReference>
<dbReference type="RefSeq" id="WP_099154998.1">
    <property type="nucleotide sequence ID" value="NZ_PDUD01000052.1"/>
</dbReference>
<keyword evidence="3" id="KW-1185">Reference proteome</keyword>
<dbReference type="PROSITE" id="PS51257">
    <property type="entry name" value="PROKAR_LIPOPROTEIN"/>
    <property type="match status" value="1"/>
</dbReference>
<dbReference type="EMBL" id="PDUD01000052">
    <property type="protein sequence ID" value="PHN01565.1"/>
    <property type="molecule type" value="Genomic_DNA"/>
</dbReference>
<sequence>MKPGFTEMKLNLPLYLIIFLVVQWALSGCTFTDQRVISEKIIDVYSSSPKFSNANNLRYKRYFFEAANAYREALISPDLNREDSLFALNQIIYCHLIVNKTKDLEDYWVKTEELLARTAHLPPVLLADYHFNKGRYYLLQQAPDSALMYSRKALQAFYRLYPPGHIKTAQGLTLIPLVLMHYDQGNLIDSIHYYALQLNNIFLKNPEIEPYDWEMDYVLGFSSLLDRAHERGTYHGQRALERIKALPTENKWLEARAWGQLGNMVKKRGDALIGEDPVRLHKRKSKLYHSADSIFKKAIAIAEANQDEGLMTFYENWIINVCRFGDSTAFFASMDLFEQTFRDRRGWRPHYNRLLGYYNILKDPDKMIKYYTAFLSQEHEDPYFTYWELAEAYYCLRMANGMLNQFDNAAFFAKKSLILYGCIEEGVDIRQPEAVTRMDSTRSKCLITSGYVAEEFFKNYLHKGDLQDLKLADAYFDFAVKHSVKSLLHVDEDAFLTYQFEAGNKTYSKALEAAFEGWSATRDLHWQDKALQYMEFLKSFLLYRDMLKQPGKEEKQYSLTDSIRILQGQLNQLLFSLNTEKKNRSDHLDNDKLVGLLRKLEYRRRERLSSFTSNALDTPQTVTDIQKYLGKSRGVIHYYSAPGHLFGMYVDSDTSILFRETNNYSLLREAVEDYRKSIEEAVVLDENTVSRYVQSARILYDILIGPFADRLSRIDQLVIIPDQLLDPIPFEAFLSIDPDSTDLNFKTLPYLLLQVETVYASSWKTFKVNQEKKQLDFRNQTIGFWTTPELNNTNGLQVIEQAIQSGFKDNYHVFNQQKGGKQIFLENHDRFDVLHLLLHARSSRSNRYDNQINFGEGPEERLYGFELYKQKFKGKLLILASCESATGAPQAGEGTFSLARSFTNSGIPEIIAAQFLIPQTTTGPLLNYFYAHLMRGKNATAALHRAKLEYLDAVTKKRHAYPRFWAGMVALN</sequence>
<dbReference type="AlphaFoldDB" id="A0A2D0MZ87"/>
<evidence type="ECO:0000313" key="3">
    <source>
        <dbReference type="Proteomes" id="UP000223913"/>
    </source>
</evidence>
<accession>A0A2D0MZ87</accession>
<dbReference type="InterPro" id="IPR011990">
    <property type="entry name" value="TPR-like_helical_dom_sf"/>
</dbReference>
<name>A0A2D0MZ87_FLAN2</name>